<proteinExistence type="predicted"/>
<organism evidence="2 3">
    <name type="scientific">Mycolicibacterium chlorophenolicum</name>
    <dbReference type="NCBI Taxonomy" id="37916"/>
    <lineage>
        <taxon>Bacteria</taxon>
        <taxon>Bacillati</taxon>
        <taxon>Actinomycetota</taxon>
        <taxon>Actinomycetes</taxon>
        <taxon>Mycobacteriales</taxon>
        <taxon>Mycobacteriaceae</taxon>
        <taxon>Mycolicibacterium</taxon>
    </lineage>
</organism>
<evidence type="ECO:0000313" key="3">
    <source>
        <dbReference type="Proteomes" id="UP000036513"/>
    </source>
</evidence>
<dbReference type="GO" id="GO:0005548">
    <property type="term" value="F:phospholipid transporter activity"/>
    <property type="evidence" value="ECO:0007669"/>
    <property type="project" value="TreeGrafter"/>
</dbReference>
<feature type="transmembrane region" description="Helical" evidence="1">
    <location>
        <begin position="259"/>
        <end position="277"/>
    </location>
</feature>
<reference evidence="2 3" key="1">
    <citation type="journal article" date="2015" name="Genome Biol. Evol.">
        <title>Characterization of Three Mycobacterium spp. with Potential Use in Bioremediation by Genome Sequencing and Comparative Genomics.</title>
        <authorList>
            <person name="Das S."/>
            <person name="Pettersson B.M."/>
            <person name="Behra P.R."/>
            <person name="Ramesh M."/>
            <person name="Dasgupta S."/>
            <person name="Bhattacharya A."/>
            <person name="Kirsebom L.A."/>
        </authorList>
    </citation>
    <scope>NUCLEOTIDE SEQUENCE [LARGE SCALE GENOMIC DNA]</scope>
    <source>
        <strain evidence="2 3">DSM 43826</strain>
    </source>
</reference>
<dbReference type="GO" id="GO:0043190">
    <property type="term" value="C:ATP-binding cassette (ABC) transporter complex"/>
    <property type="evidence" value="ECO:0007669"/>
    <property type="project" value="InterPro"/>
</dbReference>
<keyword evidence="1" id="KW-0472">Membrane</keyword>
<dbReference type="AlphaFoldDB" id="A0A0J6YG24"/>
<comment type="caution">
    <text evidence="2">The sequence shown here is derived from an EMBL/GenBank/DDBJ whole genome shotgun (WGS) entry which is preliminary data.</text>
</comment>
<evidence type="ECO:0000256" key="1">
    <source>
        <dbReference type="SAM" id="Phobius"/>
    </source>
</evidence>
<sequence length="287" mass="29677">MTGGTTVALQSTYPRLARATRRPALVVGGIGDHVLFYGRALRAVPYAAAHYRSEVIRLIAEISMGAGTLAMIGGTVVIVGFLTLATGGVLAIQGYSSLGNIGIEALTGFLAAFINVRISAPIVAGIGLAATFGAGVTAQLGAMRINEEIDALESMGIRAVEYLVSTRIVAGMVAITPLYSIAVILSFLASQFTTVVLLGQSGGLYAHYFNTFLNPIDLLWSFLQALLMALAILLVHTYFGFFASGGPAGVGVAVGNAVRTSLIVVVCITLLVSLAVYGSNGNFNLSG</sequence>
<keyword evidence="1" id="KW-1133">Transmembrane helix</keyword>
<keyword evidence="1" id="KW-0812">Transmembrane</keyword>
<dbReference type="PANTHER" id="PTHR30188">
    <property type="entry name" value="ABC TRANSPORTER PERMEASE PROTEIN-RELATED"/>
    <property type="match status" value="1"/>
</dbReference>
<dbReference type="RefSeq" id="WP_048471730.1">
    <property type="nucleotide sequence ID" value="NZ_JYNL01000051.1"/>
</dbReference>
<feature type="transmembrane region" description="Helical" evidence="1">
    <location>
        <begin position="69"/>
        <end position="91"/>
    </location>
</feature>
<evidence type="ECO:0000313" key="2">
    <source>
        <dbReference type="EMBL" id="KMO71811.1"/>
    </source>
</evidence>
<dbReference type="PATRIC" id="fig|37916.4.peg.4378"/>
<gene>
    <name evidence="2" type="primary">mlaE_5</name>
    <name evidence="2" type="ORF">MCHLDSM_04403</name>
</gene>
<name>A0A0J6YG24_9MYCO</name>
<dbReference type="Pfam" id="PF02405">
    <property type="entry name" value="MlaE"/>
    <property type="match status" value="1"/>
</dbReference>
<dbReference type="STRING" id="37916.MCHLDSM_04403"/>
<dbReference type="PANTHER" id="PTHR30188:SF13">
    <property type="entry name" value="CONSERVED HYPOTHETICAL INTEGRAL MEMBRANE PROTEIN YRBE3B"/>
    <property type="match status" value="1"/>
</dbReference>
<dbReference type="Proteomes" id="UP000036513">
    <property type="component" value="Unassembled WGS sequence"/>
</dbReference>
<protein>
    <submittedName>
        <fullName evidence="2">Putative phospholipid ABC transporter permease protein MlaE</fullName>
    </submittedName>
</protein>
<feature type="transmembrane region" description="Helical" evidence="1">
    <location>
        <begin position="218"/>
        <end position="239"/>
    </location>
</feature>
<accession>A0A0J6YG24</accession>
<dbReference type="InterPro" id="IPR030802">
    <property type="entry name" value="Permease_MalE"/>
</dbReference>
<feature type="transmembrane region" description="Helical" evidence="1">
    <location>
        <begin position="122"/>
        <end position="143"/>
    </location>
</feature>
<dbReference type="EMBL" id="JYNL01000051">
    <property type="protein sequence ID" value="KMO71811.1"/>
    <property type="molecule type" value="Genomic_DNA"/>
</dbReference>
<keyword evidence="3" id="KW-1185">Reference proteome</keyword>